<proteinExistence type="predicted"/>
<gene>
    <name evidence="1" type="ORF">F5148DRAFT_973262</name>
</gene>
<evidence type="ECO:0000313" key="2">
    <source>
        <dbReference type="Proteomes" id="UP001207468"/>
    </source>
</evidence>
<accession>A0ACC0UM87</accession>
<dbReference type="Proteomes" id="UP001207468">
    <property type="component" value="Unassembled WGS sequence"/>
</dbReference>
<dbReference type="EMBL" id="JAGFNK010000007">
    <property type="protein sequence ID" value="KAI9512663.1"/>
    <property type="molecule type" value="Genomic_DNA"/>
</dbReference>
<keyword evidence="2" id="KW-1185">Reference proteome</keyword>
<name>A0ACC0UM87_9AGAM</name>
<sequence>MSMFGRGPSQPSGAVNPERMEMAIQELDMVTDIFNRLVSTCHAKCISTRYTEGDLNKGESVCIDRCVAKFFEANKKVGERLQSVGANASAATGAFGL</sequence>
<protein>
    <submittedName>
        <fullName evidence="1">Tim10/DDP family zinc finger-domain-containing protein</fullName>
    </submittedName>
</protein>
<comment type="caution">
    <text evidence="1">The sequence shown here is derived from an EMBL/GenBank/DDBJ whole genome shotgun (WGS) entry which is preliminary data.</text>
</comment>
<evidence type="ECO:0000313" key="1">
    <source>
        <dbReference type="EMBL" id="KAI9512663.1"/>
    </source>
</evidence>
<reference evidence="1" key="1">
    <citation type="submission" date="2021-03" db="EMBL/GenBank/DDBJ databases">
        <title>Evolutionary priming and transition to the ectomycorrhizal habit in an iconic lineage of mushroom-forming fungi: is preadaptation a requirement?</title>
        <authorList>
            <consortium name="DOE Joint Genome Institute"/>
            <person name="Looney B.P."/>
            <person name="Miyauchi S."/>
            <person name="Morin E."/>
            <person name="Drula E."/>
            <person name="Courty P.E."/>
            <person name="Chicoki N."/>
            <person name="Fauchery L."/>
            <person name="Kohler A."/>
            <person name="Kuo A."/>
            <person name="LaButti K."/>
            <person name="Pangilinan J."/>
            <person name="Lipzen A."/>
            <person name="Riley R."/>
            <person name="Andreopoulos W."/>
            <person name="He G."/>
            <person name="Johnson J."/>
            <person name="Barry K.W."/>
            <person name="Grigoriev I.V."/>
            <person name="Nagy L."/>
            <person name="Hibbett D."/>
            <person name="Henrissat B."/>
            <person name="Matheny P.B."/>
            <person name="Labbe J."/>
            <person name="Martin A.F."/>
        </authorList>
    </citation>
    <scope>NUCLEOTIDE SEQUENCE</scope>
    <source>
        <strain evidence="1">BPL698</strain>
    </source>
</reference>
<organism evidence="1 2">
    <name type="scientific">Russula earlei</name>
    <dbReference type="NCBI Taxonomy" id="71964"/>
    <lineage>
        <taxon>Eukaryota</taxon>
        <taxon>Fungi</taxon>
        <taxon>Dikarya</taxon>
        <taxon>Basidiomycota</taxon>
        <taxon>Agaricomycotina</taxon>
        <taxon>Agaricomycetes</taxon>
        <taxon>Russulales</taxon>
        <taxon>Russulaceae</taxon>
        <taxon>Russula</taxon>
    </lineage>
</organism>